<keyword evidence="3" id="KW-1185">Reference proteome</keyword>
<accession>A0ABD3PAS9</accession>
<evidence type="ECO:0000256" key="1">
    <source>
        <dbReference type="SAM" id="MobiDB-lite"/>
    </source>
</evidence>
<dbReference type="EMBL" id="JABMIG020000218">
    <property type="protein sequence ID" value="KAL3785243.1"/>
    <property type="molecule type" value="Genomic_DNA"/>
</dbReference>
<comment type="caution">
    <text evidence="2">The sequence shown here is derived from an EMBL/GenBank/DDBJ whole genome shotgun (WGS) entry which is preliminary data.</text>
</comment>
<dbReference type="PANTHER" id="PTHR21581:SF6">
    <property type="entry name" value="TRAFFICKING PROTEIN PARTICLE COMPLEX SUBUNIT 12"/>
    <property type="match status" value="1"/>
</dbReference>
<reference evidence="2 3" key="1">
    <citation type="journal article" date="2020" name="G3 (Bethesda)">
        <title>Improved Reference Genome for Cyclotella cryptica CCMP332, a Model for Cell Wall Morphogenesis, Salinity Adaptation, and Lipid Production in Diatoms (Bacillariophyta).</title>
        <authorList>
            <person name="Roberts W.R."/>
            <person name="Downey K.M."/>
            <person name="Ruck E.C."/>
            <person name="Traller J.C."/>
            <person name="Alverson A.J."/>
        </authorList>
    </citation>
    <scope>NUCLEOTIDE SEQUENCE [LARGE SCALE GENOMIC DNA]</scope>
    <source>
        <strain evidence="2 3">CCMP332</strain>
    </source>
</reference>
<gene>
    <name evidence="2" type="ORF">HJC23_002698</name>
</gene>
<proteinExistence type="predicted"/>
<feature type="compositionally biased region" description="Polar residues" evidence="1">
    <location>
        <begin position="162"/>
        <end position="181"/>
    </location>
</feature>
<feature type="compositionally biased region" description="Low complexity" evidence="1">
    <location>
        <begin position="183"/>
        <end position="211"/>
    </location>
</feature>
<feature type="compositionally biased region" description="Polar residues" evidence="1">
    <location>
        <begin position="1"/>
        <end position="17"/>
    </location>
</feature>
<name>A0ABD3PAS9_9STRA</name>
<evidence type="ECO:0000313" key="2">
    <source>
        <dbReference type="EMBL" id="KAL3785243.1"/>
    </source>
</evidence>
<dbReference type="Proteomes" id="UP001516023">
    <property type="component" value="Unassembled WGS sequence"/>
</dbReference>
<feature type="region of interest" description="Disordered" evidence="1">
    <location>
        <begin position="383"/>
        <end position="404"/>
    </location>
</feature>
<feature type="region of interest" description="Disordered" evidence="1">
    <location>
        <begin position="1"/>
        <end position="227"/>
    </location>
</feature>
<feature type="compositionally biased region" description="Polar residues" evidence="1">
    <location>
        <begin position="123"/>
        <end position="137"/>
    </location>
</feature>
<sequence>MVSNNHPTHQPLQSNPASSGTSQSARVGSSSVGGGGLGRSAPIRTLPQISGGLAPPLAVPQHGLAHSVASKSSKPGSSHAASTEVRSQAKAAQPAGDHATASPVSPPPTSSPKQLPHDKHTTKPSSQASTQRSTEQLQPHIVTLPPPQQTQIHPLGSPQQPPNLNTQPAPSHQTHTQTVQAKSPPQNQQQVSSPSKHLTPLSPLPQLTSPPHKIQQQFQPSRKPATPDEEVDAFLLNTLYDGTNQSPNKLSDPSSKIRPPPLPQTENILAKAKLLAMRRAWGDVIRVTNDALIVKNMDGSQNREGVTHHDIYSELIAAATSSSSIQTESSASDETLDRLRSETCELITLRFISHLKLRRYVDLGKEVTQLGLIPHLPPHPSSIASTSEVTSVPPSPGTEVVPLSSVPSNSNAVITQSLSWKEGSIHSSDAQDKLPSWIPYGLRILAAQQLQYTDGSSKAIDVLYDMRDRAIRTDYWSSAGMEVWCSTIDNALVNAFVRKKEWRLALGTLEDMLNGLEEGVEREVEWWCRLGGHVVDPGTRRLMKELMTSSAEVELMSRQILILLQVGALDAAESVQSDLANQVTRIKAITRSSNKNSLLLQIERESALVRHAPLRLKINEGLLLFSRCNFTDASTCFRDALLGQKGFDKTLANLTTQPPGCPSWKDLSSPTLGFETESSLTVECLNNLSLCLLYSGNMRCAVQEMEGLVREDPTMYLTEGMAFNLCTLYELGSDGEECTRRKKILQRVAKRFFLHDVGVESFRLN</sequence>
<evidence type="ECO:0000313" key="3">
    <source>
        <dbReference type="Proteomes" id="UP001516023"/>
    </source>
</evidence>
<dbReference type="AlphaFoldDB" id="A0ABD3PAS9"/>
<feature type="compositionally biased region" description="Low complexity" evidence="1">
    <location>
        <begin position="66"/>
        <end position="82"/>
    </location>
</feature>
<organism evidence="2 3">
    <name type="scientific">Cyclotella cryptica</name>
    <dbReference type="NCBI Taxonomy" id="29204"/>
    <lineage>
        <taxon>Eukaryota</taxon>
        <taxon>Sar</taxon>
        <taxon>Stramenopiles</taxon>
        <taxon>Ochrophyta</taxon>
        <taxon>Bacillariophyta</taxon>
        <taxon>Coscinodiscophyceae</taxon>
        <taxon>Thalassiosirophycidae</taxon>
        <taxon>Stephanodiscales</taxon>
        <taxon>Stephanodiscaceae</taxon>
        <taxon>Cyclotella</taxon>
    </lineage>
</organism>
<feature type="compositionally biased region" description="Low complexity" evidence="1">
    <location>
        <begin position="18"/>
        <end position="30"/>
    </location>
</feature>
<feature type="compositionally biased region" description="Polar residues" evidence="1">
    <location>
        <begin position="242"/>
        <end position="254"/>
    </location>
</feature>
<protein>
    <submittedName>
        <fullName evidence="2">Uncharacterized protein</fullName>
    </submittedName>
</protein>
<feature type="region of interest" description="Disordered" evidence="1">
    <location>
        <begin position="242"/>
        <end position="262"/>
    </location>
</feature>
<dbReference type="PANTHER" id="PTHR21581">
    <property type="entry name" value="D-ALANYL-D-ALANINE CARBOXYPEPTIDASE"/>
    <property type="match status" value="1"/>
</dbReference>